<dbReference type="SMART" id="SM00387">
    <property type="entry name" value="HATPase_c"/>
    <property type="match status" value="1"/>
</dbReference>
<evidence type="ECO:0000256" key="2">
    <source>
        <dbReference type="ARBA" id="ARBA00012438"/>
    </source>
</evidence>
<evidence type="ECO:0000256" key="3">
    <source>
        <dbReference type="ARBA" id="ARBA00022553"/>
    </source>
</evidence>
<keyword evidence="7" id="KW-1185">Reference proteome</keyword>
<dbReference type="GO" id="GO:0005524">
    <property type="term" value="F:ATP binding"/>
    <property type="evidence" value="ECO:0007669"/>
    <property type="project" value="UniProtKB-KW"/>
</dbReference>
<proteinExistence type="predicted"/>
<dbReference type="PROSITE" id="PS50109">
    <property type="entry name" value="HIS_KIN"/>
    <property type="match status" value="1"/>
</dbReference>
<dbReference type="PANTHER" id="PTHR43065">
    <property type="entry name" value="SENSOR HISTIDINE KINASE"/>
    <property type="match status" value="1"/>
</dbReference>
<dbReference type="InterPro" id="IPR014710">
    <property type="entry name" value="RmlC-like_jellyroll"/>
</dbReference>
<organism evidence="6 7">
    <name type="scientific">Chitinophaga defluvii</name>
    <dbReference type="NCBI Taxonomy" id="3163343"/>
    <lineage>
        <taxon>Bacteria</taxon>
        <taxon>Pseudomonadati</taxon>
        <taxon>Bacteroidota</taxon>
        <taxon>Chitinophagia</taxon>
        <taxon>Chitinophagales</taxon>
        <taxon>Chitinophagaceae</taxon>
        <taxon>Chitinophaga</taxon>
    </lineage>
</organism>
<dbReference type="PRINTS" id="PR00344">
    <property type="entry name" value="BCTRLSENSOR"/>
</dbReference>
<dbReference type="EC" id="2.7.13.3" evidence="2"/>
<evidence type="ECO:0000256" key="1">
    <source>
        <dbReference type="ARBA" id="ARBA00000085"/>
    </source>
</evidence>
<accession>A0ABV2TBU6</accession>
<evidence type="ECO:0000259" key="5">
    <source>
        <dbReference type="PROSITE" id="PS50109"/>
    </source>
</evidence>
<evidence type="ECO:0000259" key="4">
    <source>
        <dbReference type="PROSITE" id="PS50042"/>
    </source>
</evidence>
<dbReference type="EMBL" id="JBEXAC010000002">
    <property type="protein sequence ID" value="MET7000509.1"/>
    <property type="molecule type" value="Genomic_DNA"/>
</dbReference>
<keyword evidence="6" id="KW-0547">Nucleotide-binding</keyword>
<keyword evidence="3" id="KW-0597">Phosphoprotein</keyword>
<dbReference type="Gene3D" id="3.30.565.10">
    <property type="entry name" value="Histidine kinase-like ATPase, C-terminal domain"/>
    <property type="match status" value="1"/>
</dbReference>
<dbReference type="CDD" id="cd00082">
    <property type="entry name" value="HisKA"/>
    <property type="match status" value="1"/>
</dbReference>
<feature type="domain" description="Cyclic nucleotide-binding" evidence="4">
    <location>
        <begin position="14"/>
        <end position="84"/>
    </location>
</feature>
<gene>
    <name evidence="6" type="ORF">ABR189_24165</name>
</gene>
<comment type="catalytic activity">
    <reaction evidence="1">
        <text>ATP + protein L-histidine = ADP + protein N-phospho-L-histidine.</text>
        <dbReference type="EC" id="2.7.13.3"/>
    </reaction>
</comment>
<comment type="caution">
    <text evidence="6">The sequence shown here is derived from an EMBL/GenBank/DDBJ whole genome shotgun (WGS) entry which is preliminary data.</text>
</comment>
<dbReference type="InterPro" id="IPR000595">
    <property type="entry name" value="cNMP-bd_dom"/>
</dbReference>
<dbReference type="CDD" id="cd00038">
    <property type="entry name" value="CAP_ED"/>
    <property type="match status" value="1"/>
</dbReference>
<name>A0ABV2TBU6_9BACT</name>
<dbReference type="InterPro" id="IPR004358">
    <property type="entry name" value="Sig_transdc_His_kin-like_C"/>
</dbReference>
<dbReference type="RefSeq" id="WP_354663068.1">
    <property type="nucleotide sequence ID" value="NZ_JBEXAC010000002.1"/>
</dbReference>
<dbReference type="SUPFAM" id="SSF55874">
    <property type="entry name" value="ATPase domain of HSP90 chaperone/DNA topoisomerase II/histidine kinase"/>
    <property type="match status" value="1"/>
</dbReference>
<dbReference type="Gene3D" id="2.60.120.10">
    <property type="entry name" value="Jelly Rolls"/>
    <property type="match status" value="1"/>
</dbReference>
<protein>
    <recommendedName>
        <fullName evidence="2">histidine kinase</fullName>
        <ecNumber evidence="2">2.7.13.3</ecNumber>
    </recommendedName>
</protein>
<evidence type="ECO:0000313" key="6">
    <source>
        <dbReference type="EMBL" id="MET7000509.1"/>
    </source>
</evidence>
<dbReference type="InterPro" id="IPR003594">
    <property type="entry name" value="HATPase_dom"/>
</dbReference>
<reference evidence="6 7" key="1">
    <citation type="submission" date="2024-06" db="EMBL/GenBank/DDBJ databases">
        <title>Chitinophaga defluvii sp. nov., isolated from municipal sewage.</title>
        <authorList>
            <person name="Zhang L."/>
        </authorList>
    </citation>
    <scope>NUCLEOTIDE SEQUENCE [LARGE SCALE GENOMIC DNA]</scope>
    <source>
        <strain evidence="6 7">H8</strain>
    </source>
</reference>
<dbReference type="PANTHER" id="PTHR43065:SF48">
    <property type="entry name" value="HISTIDINE KINASE"/>
    <property type="match status" value="1"/>
</dbReference>
<dbReference type="InterPro" id="IPR018490">
    <property type="entry name" value="cNMP-bd_dom_sf"/>
</dbReference>
<feature type="domain" description="Histidine kinase" evidence="5">
    <location>
        <begin position="291"/>
        <end position="466"/>
    </location>
</feature>
<dbReference type="Gene3D" id="1.10.287.130">
    <property type="match status" value="1"/>
</dbReference>
<evidence type="ECO:0000313" key="7">
    <source>
        <dbReference type="Proteomes" id="UP001549749"/>
    </source>
</evidence>
<keyword evidence="6" id="KW-0067">ATP-binding</keyword>
<dbReference type="InterPro" id="IPR003661">
    <property type="entry name" value="HisK_dim/P_dom"/>
</dbReference>
<dbReference type="Proteomes" id="UP001549749">
    <property type="component" value="Unassembled WGS sequence"/>
</dbReference>
<dbReference type="PROSITE" id="PS50042">
    <property type="entry name" value="CNMP_BINDING_3"/>
    <property type="match status" value="1"/>
</dbReference>
<dbReference type="InterPro" id="IPR036890">
    <property type="entry name" value="HATPase_C_sf"/>
</dbReference>
<dbReference type="Pfam" id="PF00027">
    <property type="entry name" value="cNMP_binding"/>
    <property type="match status" value="1"/>
</dbReference>
<sequence>MNKVTVEWLQAIDAIKDVPASQLQWLIDQSEQEMIPAGELLFEAGTPIRGTTFIFSGKVRVYQPQKTGDREVSIMEARTITGYLPFSRGKVAALNGVAMEDTYIMRFPIDKMDMLIRTHFELTQALVHIMTSRVREFTSLQQQSEKMMALGKLSAGLAHELNNPAAAVVRGATSLKQHLQLLPESFKQIIAIRMPEEDVDIVNDKLFAVLQKKEKPTLSMMERSAQEDEIMDWLEEHGTTNSAEVAENFVDFGFTLEDLEGFKAHIPAAYISPIFNWINTNLVTEKMVTDIEDASQRIAHLVGSVKTFTHMDQGHDKQWADIHDGIRNTLVMLQHKIRKGQIIITEQFDNTLPPVKALIGELNQVWTNLIDNALDAMESNGNGVLEIKTEKSGTNVQVTITDNGPGIPEEIITRIFDPFFTTKEIGKGTGLGLDIVMQIIRQHRGTVKVTSMPGSTQFVVCLPING</sequence>
<dbReference type="InterPro" id="IPR005467">
    <property type="entry name" value="His_kinase_dom"/>
</dbReference>
<dbReference type="Pfam" id="PF02518">
    <property type="entry name" value="HATPase_c"/>
    <property type="match status" value="1"/>
</dbReference>
<dbReference type="SUPFAM" id="SSF51206">
    <property type="entry name" value="cAMP-binding domain-like"/>
    <property type="match status" value="1"/>
</dbReference>